<evidence type="ECO:0000313" key="2">
    <source>
        <dbReference type="EMBL" id="ODV73265.1"/>
    </source>
</evidence>
<dbReference type="InterPro" id="IPR043837">
    <property type="entry name" value="Mtf2-like_C"/>
</dbReference>
<reference evidence="2 3" key="1">
    <citation type="journal article" date="2016" name="Proc. Natl. Acad. Sci. U.S.A.">
        <title>Comparative genomics of biotechnologically important yeasts.</title>
        <authorList>
            <person name="Riley R."/>
            <person name="Haridas S."/>
            <person name="Wolfe K.H."/>
            <person name="Lopes M.R."/>
            <person name="Hittinger C.T."/>
            <person name="Goeker M."/>
            <person name="Salamov A.A."/>
            <person name="Wisecaver J.H."/>
            <person name="Long T.M."/>
            <person name="Calvey C.H."/>
            <person name="Aerts A.L."/>
            <person name="Barry K.W."/>
            <person name="Choi C."/>
            <person name="Clum A."/>
            <person name="Coughlan A.Y."/>
            <person name="Deshpande S."/>
            <person name="Douglass A.P."/>
            <person name="Hanson S.J."/>
            <person name="Klenk H.-P."/>
            <person name="LaButti K.M."/>
            <person name="Lapidus A."/>
            <person name="Lindquist E.A."/>
            <person name="Lipzen A.M."/>
            <person name="Meier-Kolthoff J.P."/>
            <person name="Ohm R.A."/>
            <person name="Otillar R.P."/>
            <person name="Pangilinan J.L."/>
            <person name="Peng Y."/>
            <person name="Rokas A."/>
            <person name="Rosa C.A."/>
            <person name="Scheuner C."/>
            <person name="Sibirny A.A."/>
            <person name="Slot J.C."/>
            <person name="Stielow J.B."/>
            <person name="Sun H."/>
            <person name="Kurtzman C.P."/>
            <person name="Blackwell M."/>
            <person name="Grigoriev I.V."/>
            <person name="Jeffries T.W."/>
        </authorList>
    </citation>
    <scope>NUCLEOTIDE SEQUENCE [LARGE SCALE GENOMIC DNA]</scope>
    <source>
        <strain evidence="3">ATCC 18201 / CBS 1600 / BCRC 20928 / JCM 3617 / NBRC 0987 / NRRL Y-1542</strain>
    </source>
</reference>
<accession>A0A1E4S187</accession>
<dbReference type="AlphaFoldDB" id="A0A1E4S187"/>
<proteinExistence type="predicted"/>
<dbReference type="OrthoDB" id="4096061at2759"/>
<name>A0A1E4S187_CYBJN</name>
<feature type="domain" description="Mtf2-like C-terminal" evidence="1">
    <location>
        <begin position="79"/>
        <end position="283"/>
    </location>
</feature>
<keyword evidence="3" id="KW-1185">Reference proteome</keyword>
<dbReference type="PANTHER" id="PTHR39468:SF1">
    <property type="entry name" value="MTF2-LIKE C-TERMINAL DOMAIN-CONTAINING PROTEIN"/>
    <property type="match status" value="1"/>
</dbReference>
<organism evidence="2 3">
    <name type="scientific">Cyberlindnera jadinii (strain ATCC 18201 / CBS 1600 / BCRC 20928 / JCM 3617 / NBRC 0987 / NRRL Y-1542)</name>
    <name type="common">Torula yeast</name>
    <name type="synonym">Candida utilis</name>
    <dbReference type="NCBI Taxonomy" id="983966"/>
    <lineage>
        <taxon>Eukaryota</taxon>
        <taxon>Fungi</taxon>
        <taxon>Dikarya</taxon>
        <taxon>Ascomycota</taxon>
        <taxon>Saccharomycotina</taxon>
        <taxon>Saccharomycetes</taxon>
        <taxon>Phaffomycetales</taxon>
        <taxon>Phaffomycetaceae</taxon>
        <taxon>Cyberlindnera</taxon>
    </lineage>
</organism>
<sequence length="293" mass="34016">MSSKEDEENFTNIFNKIMDRSKHSKEKTDGLLFEKTFASMDRLKHSEVQPKLVRTGELSANVFLKKSLMTQREDGERLKKLSHSLNETLKAIDAMENDLEVYEFMEPLIKSMDSKINGQLKFNQELLSKVALQSNGEPLSPLCNEFTMPYLLIKCISILKDKFRSPDVAISLFELSKEQSLKTFIFLCVIGVYNQMLQLYWDSFKSIAKVNSLITEMKVNGIQGNHETTRVLRSISKECHTMLNYDDDKFFFTLENGVEAWAPMWNKNDEQELKSVDDYIADLYVYLEQVYSQ</sequence>
<evidence type="ECO:0000313" key="3">
    <source>
        <dbReference type="Proteomes" id="UP000094389"/>
    </source>
</evidence>
<dbReference type="EMBL" id="KV453931">
    <property type="protein sequence ID" value="ODV73265.1"/>
    <property type="molecule type" value="Genomic_DNA"/>
</dbReference>
<dbReference type="OMA" id="ISKECHT"/>
<evidence type="ECO:0000259" key="1">
    <source>
        <dbReference type="Pfam" id="PF19189"/>
    </source>
</evidence>
<protein>
    <recommendedName>
        <fullName evidence="1">Mtf2-like C-terminal domain-containing protein</fullName>
    </recommendedName>
</protein>
<dbReference type="Proteomes" id="UP000094389">
    <property type="component" value="Unassembled WGS sequence"/>
</dbReference>
<dbReference type="GO" id="GO:0005739">
    <property type="term" value="C:mitochondrion"/>
    <property type="evidence" value="ECO:0007669"/>
    <property type="project" value="InterPro"/>
</dbReference>
<gene>
    <name evidence="2" type="ORF">CYBJADRAFT_167857</name>
</gene>
<dbReference type="InterPro" id="IPR040009">
    <property type="entry name" value="Mtf2/C5D6.12-like"/>
</dbReference>
<dbReference type="STRING" id="983966.A0A1E4S187"/>
<dbReference type="RefSeq" id="XP_020070304.1">
    <property type="nucleotide sequence ID" value="XM_020215108.1"/>
</dbReference>
<dbReference type="GeneID" id="30989504"/>
<dbReference type="PANTHER" id="PTHR39468">
    <property type="entry name" value="CHROMOSOME 7, WHOLE GENOME SHOTGUN SEQUENCE"/>
    <property type="match status" value="1"/>
</dbReference>
<dbReference type="Pfam" id="PF19189">
    <property type="entry name" value="Mtf2"/>
    <property type="match status" value="1"/>
</dbReference>